<feature type="region of interest" description="Disordered" evidence="1">
    <location>
        <begin position="46"/>
        <end position="68"/>
    </location>
</feature>
<evidence type="ECO:0000256" key="1">
    <source>
        <dbReference type="SAM" id="MobiDB-lite"/>
    </source>
</evidence>
<organism evidence="2 3">
    <name type="scientific">Trapa incisa</name>
    <dbReference type="NCBI Taxonomy" id="236973"/>
    <lineage>
        <taxon>Eukaryota</taxon>
        <taxon>Viridiplantae</taxon>
        <taxon>Streptophyta</taxon>
        <taxon>Embryophyta</taxon>
        <taxon>Tracheophyta</taxon>
        <taxon>Spermatophyta</taxon>
        <taxon>Magnoliopsida</taxon>
        <taxon>eudicotyledons</taxon>
        <taxon>Gunneridae</taxon>
        <taxon>Pentapetalae</taxon>
        <taxon>rosids</taxon>
        <taxon>malvids</taxon>
        <taxon>Myrtales</taxon>
        <taxon>Lythraceae</taxon>
        <taxon>Trapa</taxon>
    </lineage>
</organism>
<sequence length="68" mass="8215">MEIDQRVEYRVVKELLLQSLGEERLEEERVCSDTIFLEAPMQQQQQQKWEKWNETESMGSREKALTKK</sequence>
<keyword evidence="3" id="KW-1185">Reference proteome</keyword>
<accession>A0AAN7GGW7</accession>
<proteinExistence type="predicted"/>
<protein>
    <submittedName>
        <fullName evidence="2">Uncharacterized protein</fullName>
    </submittedName>
</protein>
<dbReference type="EMBL" id="JAXIOK010000021">
    <property type="protein sequence ID" value="KAK4745895.1"/>
    <property type="molecule type" value="Genomic_DNA"/>
</dbReference>
<name>A0AAN7GGW7_9MYRT</name>
<comment type="caution">
    <text evidence="2">The sequence shown here is derived from an EMBL/GenBank/DDBJ whole genome shotgun (WGS) entry which is preliminary data.</text>
</comment>
<evidence type="ECO:0000313" key="2">
    <source>
        <dbReference type="EMBL" id="KAK4745895.1"/>
    </source>
</evidence>
<reference evidence="2 3" key="1">
    <citation type="journal article" date="2023" name="Hortic Res">
        <title>Pangenome of water caltrop reveals structural variations and asymmetric subgenome divergence after allopolyploidization.</title>
        <authorList>
            <person name="Zhang X."/>
            <person name="Chen Y."/>
            <person name="Wang L."/>
            <person name="Yuan Y."/>
            <person name="Fang M."/>
            <person name="Shi L."/>
            <person name="Lu R."/>
            <person name="Comes H.P."/>
            <person name="Ma Y."/>
            <person name="Chen Y."/>
            <person name="Huang G."/>
            <person name="Zhou Y."/>
            <person name="Zheng Z."/>
            <person name="Qiu Y."/>
        </authorList>
    </citation>
    <scope>NUCLEOTIDE SEQUENCE [LARGE SCALE GENOMIC DNA]</scope>
    <source>
        <tissue evidence="2">Roots</tissue>
    </source>
</reference>
<gene>
    <name evidence="2" type="ORF">SAY87_012207</name>
</gene>
<dbReference type="Proteomes" id="UP001345219">
    <property type="component" value="Chromosome 10"/>
</dbReference>
<feature type="compositionally biased region" description="Basic and acidic residues" evidence="1">
    <location>
        <begin position="48"/>
        <end position="68"/>
    </location>
</feature>
<dbReference type="AlphaFoldDB" id="A0AAN7GGW7"/>
<evidence type="ECO:0000313" key="3">
    <source>
        <dbReference type="Proteomes" id="UP001345219"/>
    </source>
</evidence>